<feature type="transmembrane region" description="Helical" evidence="8">
    <location>
        <begin position="310"/>
        <end position="334"/>
    </location>
</feature>
<gene>
    <name evidence="10" type="ORF">N0K08_08980</name>
</gene>
<keyword evidence="3 8" id="KW-0813">Transport</keyword>
<evidence type="ECO:0000256" key="4">
    <source>
        <dbReference type="ARBA" id="ARBA00022475"/>
    </source>
</evidence>
<feature type="transmembrane region" description="Helical" evidence="8">
    <location>
        <begin position="370"/>
        <end position="392"/>
    </location>
</feature>
<dbReference type="EMBL" id="JAODYH010000004">
    <property type="protein sequence ID" value="MCT9810767.1"/>
    <property type="molecule type" value="Genomic_DNA"/>
</dbReference>
<keyword evidence="4" id="KW-1003">Cell membrane</keyword>
<evidence type="ECO:0000256" key="3">
    <source>
        <dbReference type="ARBA" id="ARBA00022448"/>
    </source>
</evidence>
<evidence type="ECO:0000256" key="5">
    <source>
        <dbReference type="ARBA" id="ARBA00022692"/>
    </source>
</evidence>
<evidence type="ECO:0000256" key="7">
    <source>
        <dbReference type="ARBA" id="ARBA00023136"/>
    </source>
</evidence>
<dbReference type="InterPro" id="IPR020846">
    <property type="entry name" value="MFS_dom"/>
</dbReference>
<keyword evidence="7 8" id="KW-0472">Membrane</keyword>
<keyword evidence="6 8" id="KW-1133">Transmembrane helix</keyword>
<feature type="transmembrane region" description="Helical" evidence="8">
    <location>
        <begin position="55"/>
        <end position="72"/>
    </location>
</feature>
<dbReference type="Proteomes" id="UP001525968">
    <property type="component" value="Unassembled WGS sequence"/>
</dbReference>
<feature type="transmembrane region" description="Helical" evidence="8">
    <location>
        <begin position="282"/>
        <end position="304"/>
    </location>
</feature>
<dbReference type="SUPFAM" id="SSF103473">
    <property type="entry name" value="MFS general substrate transporter"/>
    <property type="match status" value="1"/>
</dbReference>
<dbReference type="Pfam" id="PF07690">
    <property type="entry name" value="MFS_1"/>
    <property type="match status" value="1"/>
</dbReference>
<reference evidence="10 11" key="1">
    <citation type="submission" date="2022-09" db="EMBL/GenBank/DDBJ databases">
        <title>Draft genome of isolate Be4.</title>
        <authorList>
            <person name="Sanchez-Castro I."/>
            <person name="Martinez-Rodriguez P."/>
            <person name="Descostes M."/>
            <person name="Merroun M."/>
        </authorList>
    </citation>
    <scope>NUCLEOTIDE SEQUENCE [LARGE SCALE GENOMIC DNA]</scope>
    <source>
        <strain evidence="10 11">Be4</strain>
    </source>
</reference>
<dbReference type="Gene3D" id="1.20.1720.10">
    <property type="entry name" value="Multidrug resistance protein D"/>
    <property type="match status" value="1"/>
</dbReference>
<comment type="caution">
    <text evidence="10">The sequence shown here is derived from an EMBL/GenBank/DDBJ whole genome shotgun (WGS) entry which is preliminary data.</text>
</comment>
<comment type="caution">
    <text evidence="8">Lacks conserved residue(s) required for the propagation of feature annotation.</text>
</comment>
<dbReference type="InterPro" id="IPR004812">
    <property type="entry name" value="Efflux_drug-R_Bcr/CmlA"/>
</dbReference>
<proteinExistence type="inferred from homology"/>
<feature type="transmembrane region" description="Helical" evidence="8">
    <location>
        <begin position="211"/>
        <end position="232"/>
    </location>
</feature>
<feature type="transmembrane region" description="Helical" evidence="8">
    <location>
        <begin position="252"/>
        <end position="270"/>
    </location>
</feature>
<feature type="transmembrane region" description="Helical" evidence="8">
    <location>
        <begin position="168"/>
        <end position="190"/>
    </location>
</feature>
<organism evidence="10 11">
    <name type="scientific">Acidovorax bellezanensis</name>
    <dbReference type="NCBI Taxonomy" id="2976702"/>
    <lineage>
        <taxon>Bacteria</taxon>
        <taxon>Pseudomonadati</taxon>
        <taxon>Pseudomonadota</taxon>
        <taxon>Betaproteobacteria</taxon>
        <taxon>Burkholderiales</taxon>
        <taxon>Comamonadaceae</taxon>
        <taxon>Acidovorax</taxon>
    </lineage>
</organism>
<dbReference type="InterPro" id="IPR036259">
    <property type="entry name" value="MFS_trans_sf"/>
</dbReference>
<protein>
    <recommendedName>
        <fullName evidence="8">Bcr/CflA family efflux transporter</fullName>
    </recommendedName>
</protein>
<feature type="transmembrane region" description="Helical" evidence="8">
    <location>
        <begin position="139"/>
        <end position="162"/>
    </location>
</feature>
<keyword evidence="11" id="KW-1185">Reference proteome</keyword>
<evidence type="ECO:0000256" key="1">
    <source>
        <dbReference type="ARBA" id="ARBA00004651"/>
    </source>
</evidence>
<feature type="domain" description="Major facilitator superfamily (MFS) profile" evidence="9">
    <location>
        <begin position="15"/>
        <end position="401"/>
    </location>
</feature>
<evidence type="ECO:0000313" key="11">
    <source>
        <dbReference type="Proteomes" id="UP001525968"/>
    </source>
</evidence>
<dbReference type="PANTHER" id="PTHR23502">
    <property type="entry name" value="MAJOR FACILITATOR SUPERFAMILY"/>
    <property type="match status" value="1"/>
</dbReference>
<evidence type="ECO:0000256" key="8">
    <source>
        <dbReference type="RuleBase" id="RU365088"/>
    </source>
</evidence>
<dbReference type="CDD" id="cd17320">
    <property type="entry name" value="MFS_MdfA_MDR_like"/>
    <property type="match status" value="1"/>
</dbReference>
<evidence type="ECO:0000256" key="6">
    <source>
        <dbReference type="ARBA" id="ARBA00022989"/>
    </source>
</evidence>
<dbReference type="PANTHER" id="PTHR23502:SF132">
    <property type="entry name" value="POLYAMINE TRANSPORTER 2-RELATED"/>
    <property type="match status" value="1"/>
</dbReference>
<name>A0ABT2PNC1_9BURK</name>
<keyword evidence="8" id="KW-0997">Cell inner membrane</keyword>
<feature type="transmembrane region" description="Helical" evidence="8">
    <location>
        <begin position="81"/>
        <end position="100"/>
    </location>
</feature>
<dbReference type="InterPro" id="IPR011701">
    <property type="entry name" value="MFS"/>
</dbReference>
<evidence type="ECO:0000259" key="9">
    <source>
        <dbReference type="PROSITE" id="PS50850"/>
    </source>
</evidence>
<evidence type="ECO:0000313" key="10">
    <source>
        <dbReference type="EMBL" id="MCT9810767.1"/>
    </source>
</evidence>
<comment type="similarity">
    <text evidence="2 8">Belongs to the major facilitator superfamily. Bcr/CmlA family.</text>
</comment>
<dbReference type="RefSeq" id="WP_261499898.1">
    <property type="nucleotide sequence ID" value="NZ_JAODYH010000004.1"/>
</dbReference>
<dbReference type="PROSITE" id="PS50850">
    <property type="entry name" value="MFS"/>
    <property type="match status" value="1"/>
</dbReference>
<sequence length="401" mass="41843">MKLSAPTNGTALQVPLWLLVLVTLSGTMAMHIFVPALPVAGEALGASAASMQQTITLYIIGLALGQLIYGPVSDALGRRPALLLGLSIYFCAGVMALFAPSIEWLVAARLLQALGGAAGITLGRAIVRDTAHPSRVTKDLALLNLLTLVGPGLAPIVGAYLAEHFGWRSIYVFLVAIGSAMLLFTYRLLPETNARLRPLKLGFIARDYAQLISNPGFAGYMLGGACITSAVYPYLASVPYIVHGQMGLPISATGWFAASTIVGASLGTFLTRRLSNRWPAQYFLLIGAGLGLVMAGTLLAVYLLDWLTPGRLMAITVIMTFGAGFASPAALGSALSVMPNLVGSAAGFYGFGQMAMGAIGTLLVGYGDDPVIACAVTQICVTALALSSFRFAHAHGQHAKK</sequence>
<evidence type="ECO:0000256" key="2">
    <source>
        <dbReference type="ARBA" id="ARBA00006236"/>
    </source>
</evidence>
<accession>A0ABT2PNC1</accession>
<dbReference type="NCBIfam" id="TIGR00710">
    <property type="entry name" value="efflux_Bcr_CflA"/>
    <property type="match status" value="1"/>
</dbReference>
<comment type="subcellular location">
    <subcellularLocation>
        <location evidence="8">Cell inner membrane</location>
        <topology evidence="8">Multi-pass membrane protein</topology>
    </subcellularLocation>
    <subcellularLocation>
        <location evidence="1">Cell membrane</location>
        <topology evidence="1">Multi-pass membrane protein</topology>
    </subcellularLocation>
</comment>
<keyword evidence="5 8" id="KW-0812">Transmembrane</keyword>
<feature type="transmembrane region" description="Helical" evidence="8">
    <location>
        <begin position="346"/>
        <end position="364"/>
    </location>
</feature>
<feature type="transmembrane region" description="Helical" evidence="8">
    <location>
        <begin position="106"/>
        <end position="127"/>
    </location>
</feature>